<dbReference type="AlphaFoldDB" id="B9SP13"/>
<evidence type="ECO:0000313" key="1">
    <source>
        <dbReference type="EMBL" id="EEF34645.1"/>
    </source>
</evidence>
<dbReference type="EMBL" id="EQ974058">
    <property type="protein sequence ID" value="EEF34645.1"/>
    <property type="molecule type" value="Genomic_DNA"/>
</dbReference>
<sequence>MAGPVRWAPDLFIPQGNQVEFHDCADEVLIFVSSALRVFLLFQEVLSIRIPPLSWLFEDCKLFAIECAIKGRLKDFECNNGMSDIAVLMHDKEQPAVKSLAFFCCFEDEKVISAPVNIGKSRRLEDVQAICILGLFEV</sequence>
<protein>
    <submittedName>
        <fullName evidence="1">Uncharacterized protein</fullName>
    </submittedName>
</protein>
<accession>B9SP13</accession>
<name>B9SP13_RICCO</name>
<proteinExistence type="predicted"/>
<keyword evidence="2" id="KW-1185">Reference proteome</keyword>
<organism evidence="1 2">
    <name type="scientific">Ricinus communis</name>
    <name type="common">Castor bean</name>
    <dbReference type="NCBI Taxonomy" id="3988"/>
    <lineage>
        <taxon>Eukaryota</taxon>
        <taxon>Viridiplantae</taxon>
        <taxon>Streptophyta</taxon>
        <taxon>Embryophyta</taxon>
        <taxon>Tracheophyta</taxon>
        <taxon>Spermatophyta</taxon>
        <taxon>Magnoliopsida</taxon>
        <taxon>eudicotyledons</taxon>
        <taxon>Gunneridae</taxon>
        <taxon>Pentapetalae</taxon>
        <taxon>rosids</taxon>
        <taxon>fabids</taxon>
        <taxon>Malpighiales</taxon>
        <taxon>Euphorbiaceae</taxon>
        <taxon>Acalyphoideae</taxon>
        <taxon>Acalypheae</taxon>
        <taxon>Ricinus</taxon>
    </lineage>
</organism>
<evidence type="ECO:0000313" key="2">
    <source>
        <dbReference type="Proteomes" id="UP000008311"/>
    </source>
</evidence>
<dbReference type="InParanoid" id="B9SP13"/>
<reference evidence="2" key="1">
    <citation type="journal article" date="2010" name="Nat. Biotechnol.">
        <title>Draft genome sequence of the oilseed species Ricinus communis.</title>
        <authorList>
            <person name="Chan A.P."/>
            <person name="Crabtree J."/>
            <person name="Zhao Q."/>
            <person name="Lorenzi H."/>
            <person name="Orvis J."/>
            <person name="Puiu D."/>
            <person name="Melake-Berhan A."/>
            <person name="Jones K.M."/>
            <person name="Redman J."/>
            <person name="Chen G."/>
            <person name="Cahoon E.B."/>
            <person name="Gedil M."/>
            <person name="Stanke M."/>
            <person name="Haas B.J."/>
            <person name="Wortman J.R."/>
            <person name="Fraser-Liggett C.M."/>
            <person name="Ravel J."/>
            <person name="Rabinowicz P.D."/>
        </authorList>
    </citation>
    <scope>NUCLEOTIDE SEQUENCE [LARGE SCALE GENOMIC DNA]</scope>
    <source>
        <strain evidence="2">cv. Hale</strain>
    </source>
</reference>
<gene>
    <name evidence="1" type="ORF">RCOM_1247660</name>
</gene>
<dbReference type="Proteomes" id="UP000008311">
    <property type="component" value="Unassembled WGS sequence"/>
</dbReference>